<accession>A0A4Z1EA07</accession>
<dbReference type="Proteomes" id="UP000297777">
    <property type="component" value="Unassembled WGS sequence"/>
</dbReference>
<sequence>MPENNPANIYFHLPFVPPLPWRDLLYAMESNNDEKSKAFHPFDNNSLRHSRCFGGIENGINNPMHLSNQAIPHPPVASGSQMASVTGIASAEGSKLFQSEDRASSGYVLQEHSPAIEATIDPDPDCLMTTPVSTRQNSQALLDAGYCQCQGGSRTTDNRAGHPRALPLRHVSGSCLPTIAMMLNNSPSERVPINSMGIYTPSKSTLDNRMSISNASDSTIVAPVSIPEQRYFLLNTLYQVCLDATTTYIRALPNTSSTGIRYERNRSYSHRYHPYRGKGRERSYNDDHCKTLMDNIEVISTFLWRKARRDQMAPHRAESDAAMDMNNLYKWGENLVDGMEERARTEGARTAVLNAALAMCEWLRIAEACTLCKEIEGELRGLTNLEMERARQENGEDGDIL</sequence>
<comment type="caution">
    <text evidence="1">The sequence shown here is derived from an EMBL/GenBank/DDBJ whole genome shotgun (WGS) entry which is preliminary data.</text>
</comment>
<organism evidence="1 2">
    <name type="scientific">Botrytis tulipae</name>
    <dbReference type="NCBI Taxonomy" id="87230"/>
    <lineage>
        <taxon>Eukaryota</taxon>
        <taxon>Fungi</taxon>
        <taxon>Dikarya</taxon>
        <taxon>Ascomycota</taxon>
        <taxon>Pezizomycotina</taxon>
        <taxon>Leotiomycetes</taxon>
        <taxon>Helotiales</taxon>
        <taxon>Sclerotiniaceae</taxon>
        <taxon>Botrytis</taxon>
    </lineage>
</organism>
<keyword evidence="2" id="KW-1185">Reference proteome</keyword>
<evidence type="ECO:0000313" key="2">
    <source>
        <dbReference type="Proteomes" id="UP000297777"/>
    </source>
</evidence>
<protein>
    <submittedName>
        <fullName evidence="1">Uncharacterized protein</fullName>
    </submittedName>
</protein>
<gene>
    <name evidence="1" type="ORF">BTUL_0183g00110</name>
</gene>
<proteinExistence type="predicted"/>
<evidence type="ECO:0000313" key="1">
    <source>
        <dbReference type="EMBL" id="TGO08995.1"/>
    </source>
</evidence>
<dbReference type="OrthoDB" id="3562377at2759"/>
<name>A0A4Z1EA07_9HELO</name>
<dbReference type="EMBL" id="PQXH01000183">
    <property type="protein sequence ID" value="TGO08995.1"/>
    <property type="molecule type" value="Genomic_DNA"/>
</dbReference>
<reference evidence="1 2" key="1">
    <citation type="submission" date="2017-12" db="EMBL/GenBank/DDBJ databases">
        <title>Comparative genomics of Botrytis spp.</title>
        <authorList>
            <person name="Valero-Jimenez C.A."/>
            <person name="Tapia P."/>
            <person name="Veloso J."/>
            <person name="Silva-Moreno E."/>
            <person name="Staats M."/>
            <person name="Valdes J.H."/>
            <person name="Van Kan J.A.L."/>
        </authorList>
    </citation>
    <scope>NUCLEOTIDE SEQUENCE [LARGE SCALE GENOMIC DNA]</scope>
    <source>
        <strain evidence="1 2">Bt9001</strain>
    </source>
</reference>
<dbReference type="AlphaFoldDB" id="A0A4Z1EA07"/>